<sequence length="450" mass="50856">MEVHIKRHERGSLSRRVRVTAEMALKLHICVLLGLYVGVVESSIYENVTVVAGRTLTLSCPFNFTTSDYLEWKNPSHHVIFFNQEKVLKDNRYKLFSSSNSESTISLSNVNFKDGGYYTCLEYSHPVKTKLFKVTVVGRPKLEVTEHDGKTAIKCSAQANFPLPKIYWLFESGLEVDAQPQHHCDSIKCSSEDILLVRSYKRRTIVKCVVRHAALYDSYLINFVAIGNNSIEEPQLISTPAYVPSTRTSKEQLTESVTGTQFITDNETSVLVTTESSLANITTNNTITTKGSLHEKEARRKERRSPLLIFLVTCLIVALLVVMIFFGIKLQKQCVLWKKENEDTDQSLESSKSKSSHEERQSQERRGHGLPNTYTKYVVGETAAEESNRRTAVEESSRTAAEESKLQQKNQEKEATKESLQVPNGHASEVQVTVETHEPEAMSQIKETEL</sequence>
<evidence type="ECO:0000313" key="5">
    <source>
        <dbReference type="Proteomes" id="UP000261540"/>
    </source>
</evidence>
<dbReference type="GO" id="GO:0002860">
    <property type="term" value="P:positive regulation of natural killer cell mediated cytotoxicity directed against tumor cell target"/>
    <property type="evidence" value="ECO:0007669"/>
    <property type="project" value="TreeGrafter"/>
</dbReference>
<keyword evidence="2" id="KW-0472">Membrane</keyword>
<accession>A0A3B3RK77</accession>
<dbReference type="STRING" id="1676925.ENSPKIP00000018864"/>
<dbReference type="SUPFAM" id="SSF48726">
    <property type="entry name" value="Immunoglobulin"/>
    <property type="match status" value="1"/>
</dbReference>
<dbReference type="PANTHER" id="PTHR47118">
    <property type="entry name" value="CYTOTOXIC AND REGULATORY T-CELL MOLECULE"/>
    <property type="match status" value="1"/>
</dbReference>
<feature type="compositionally biased region" description="Basic and acidic residues" evidence="1">
    <location>
        <begin position="351"/>
        <end position="367"/>
    </location>
</feature>
<reference evidence="4" key="1">
    <citation type="submission" date="2025-08" db="UniProtKB">
        <authorList>
            <consortium name="Ensembl"/>
        </authorList>
    </citation>
    <scope>IDENTIFICATION</scope>
</reference>
<feature type="domain" description="Ig-like" evidence="3">
    <location>
        <begin position="37"/>
        <end position="120"/>
    </location>
</feature>
<evidence type="ECO:0000259" key="3">
    <source>
        <dbReference type="PROSITE" id="PS50835"/>
    </source>
</evidence>
<dbReference type="InterPro" id="IPR036179">
    <property type="entry name" value="Ig-like_dom_sf"/>
</dbReference>
<keyword evidence="5" id="KW-1185">Reference proteome</keyword>
<evidence type="ECO:0000256" key="1">
    <source>
        <dbReference type="SAM" id="MobiDB-lite"/>
    </source>
</evidence>
<keyword evidence="2" id="KW-0812">Transmembrane</keyword>
<name>A0A3B3RK77_9TELE</name>
<dbReference type="Proteomes" id="UP000261540">
    <property type="component" value="Unplaced"/>
</dbReference>
<feature type="domain" description="Ig-like" evidence="3">
    <location>
        <begin position="126"/>
        <end position="222"/>
    </location>
</feature>
<dbReference type="PANTHER" id="PTHR47118:SF1">
    <property type="entry name" value="CYTOTOXIC AND REGULATORY T-CELL MOLECULE"/>
    <property type="match status" value="1"/>
</dbReference>
<dbReference type="AlphaFoldDB" id="A0A3B3RK77"/>
<dbReference type="InterPro" id="IPR013783">
    <property type="entry name" value="Ig-like_fold"/>
</dbReference>
<feature type="region of interest" description="Disordered" evidence="1">
    <location>
        <begin position="343"/>
        <end position="450"/>
    </location>
</feature>
<organism evidence="4 5">
    <name type="scientific">Paramormyrops kingsleyae</name>
    <dbReference type="NCBI Taxonomy" id="1676925"/>
    <lineage>
        <taxon>Eukaryota</taxon>
        <taxon>Metazoa</taxon>
        <taxon>Chordata</taxon>
        <taxon>Craniata</taxon>
        <taxon>Vertebrata</taxon>
        <taxon>Euteleostomi</taxon>
        <taxon>Actinopterygii</taxon>
        <taxon>Neopterygii</taxon>
        <taxon>Teleostei</taxon>
        <taxon>Osteoglossocephala</taxon>
        <taxon>Osteoglossomorpha</taxon>
        <taxon>Osteoglossiformes</taxon>
        <taxon>Mormyridae</taxon>
        <taxon>Paramormyrops</taxon>
    </lineage>
</organism>
<dbReference type="InterPro" id="IPR003599">
    <property type="entry name" value="Ig_sub"/>
</dbReference>
<dbReference type="InterPro" id="IPR053096">
    <property type="entry name" value="CRTAM"/>
</dbReference>
<dbReference type="SMART" id="SM00409">
    <property type="entry name" value="IG"/>
    <property type="match status" value="1"/>
</dbReference>
<proteinExistence type="predicted"/>
<evidence type="ECO:0000313" key="4">
    <source>
        <dbReference type="Ensembl" id="ENSPKIP00000018864.1"/>
    </source>
</evidence>
<dbReference type="Ensembl" id="ENSPKIT00000035700.1">
    <property type="protein sequence ID" value="ENSPKIP00000018864.1"/>
    <property type="gene ID" value="ENSPKIG00000004262.1"/>
</dbReference>
<dbReference type="GO" id="GO:0005102">
    <property type="term" value="F:signaling receptor binding"/>
    <property type="evidence" value="ECO:0007669"/>
    <property type="project" value="TreeGrafter"/>
</dbReference>
<feature type="transmembrane region" description="Helical" evidence="2">
    <location>
        <begin position="307"/>
        <end position="328"/>
    </location>
</feature>
<dbReference type="InterPro" id="IPR007110">
    <property type="entry name" value="Ig-like_dom"/>
</dbReference>
<dbReference type="PROSITE" id="PS50835">
    <property type="entry name" value="IG_LIKE"/>
    <property type="match status" value="2"/>
</dbReference>
<feature type="compositionally biased region" description="Basic and acidic residues" evidence="1">
    <location>
        <begin position="386"/>
        <end position="417"/>
    </location>
</feature>
<feature type="compositionally biased region" description="Basic and acidic residues" evidence="1">
    <location>
        <begin position="435"/>
        <end position="450"/>
    </location>
</feature>
<dbReference type="GO" id="GO:0002355">
    <property type="term" value="P:detection of tumor cell"/>
    <property type="evidence" value="ECO:0007669"/>
    <property type="project" value="TreeGrafter"/>
</dbReference>
<dbReference type="GO" id="GO:0005886">
    <property type="term" value="C:plasma membrane"/>
    <property type="evidence" value="ECO:0007669"/>
    <property type="project" value="TreeGrafter"/>
</dbReference>
<protein>
    <recommendedName>
        <fullName evidence="3">Ig-like domain-containing protein</fullName>
    </recommendedName>
</protein>
<dbReference type="Gene3D" id="2.60.40.10">
    <property type="entry name" value="Immunoglobulins"/>
    <property type="match status" value="1"/>
</dbReference>
<dbReference type="GeneTree" id="ENSGT00940000159804"/>
<dbReference type="InterPro" id="IPR013106">
    <property type="entry name" value="Ig_V-set"/>
</dbReference>
<evidence type="ECO:0000256" key="2">
    <source>
        <dbReference type="SAM" id="Phobius"/>
    </source>
</evidence>
<reference evidence="4" key="2">
    <citation type="submission" date="2025-09" db="UniProtKB">
        <authorList>
            <consortium name="Ensembl"/>
        </authorList>
    </citation>
    <scope>IDENTIFICATION</scope>
</reference>
<dbReference type="Pfam" id="PF07686">
    <property type="entry name" value="V-set"/>
    <property type="match status" value="1"/>
</dbReference>
<keyword evidence="2" id="KW-1133">Transmembrane helix</keyword>
<dbReference type="GO" id="GO:0008037">
    <property type="term" value="P:cell recognition"/>
    <property type="evidence" value="ECO:0007669"/>
    <property type="project" value="TreeGrafter"/>
</dbReference>